<dbReference type="PROSITE" id="PS50994">
    <property type="entry name" value="INTEGRASE"/>
    <property type="match status" value="1"/>
</dbReference>
<dbReference type="OrthoDB" id="9308938at2759"/>
<feature type="non-terminal residue" evidence="8">
    <location>
        <position position="1"/>
    </location>
</feature>
<dbReference type="EMBL" id="VZRC01000682">
    <property type="protein sequence ID" value="NWS61471.1"/>
    <property type="molecule type" value="Genomic_DNA"/>
</dbReference>
<keyword evidence="3" id="KW-0540">Nuclease</keyword>
<dbReference type="InterPro" id="IPR001584">
    <property type="entry name" value="Integrase_cat-core"/>
</dbReference>
<dbReference type="GO" id="GO:0004519">
    <property type="term" value="F:endonuclease activity"/>
    <property type="evidence" value="ECO:0007669"/>
    <property type="project" value="UniProtKB-KW"/>
</dbReference>
<dbReference type="Proteomes" id="UP000541181">
    <property type="component" value="Unassembled WGS sequence"/>
</dbReference>
<keyword evidence="5" id="KW-0378">Hydrolase</keyword>
<dbReference type="SUPFAM" id="SSF53098">
    <property type="entry name" value="Ribonuclease H-like"/>
    <property type="match status" value="1"/>
</dbReference>
<dbReference type="PANTHER" id="PTHR41694">
    <property type="entry name" value="ENDOGENOUS RETROVIRUS GROUP K MEMBER POL PROTEIN"/>
    <property type="match status" value="1"/>
</dbReference>
<feature type="non-terminal residue" evidence="8">
    <location>
        <position position="81"/>
    </location>
</feature>
<evidence type="ECO:0000256" key="1">
    <source>
        <dbReference type="ARBA" id="ARBA00022679"/>
    </source>
</evidence>
<dbReference type="GO" id="GO:0015074">
    <property type="term" value="P:DNA integration"/>
    <property type="evidence" value="ECO:0007669"/>
    <property type="project" value="InterPro"/>
</dbReference>
<name>A0A7K5GWL3_9AVES</name>
<proteinExistence type="predicted"/>
<dbReference type="PANTHER" id="PTHR41694:SF3">
    <property type="entry name" value="RNA-DIRECTED DNA POLYMERASE-RELATED"/>
    <property type="match status" value="1"/>
</dbReference>
<evidence type="ECO:0000256" key="2">
    <source>
        <dbReference type="ARBA" id="ARBA00022695"/>
    </source>
</evidence>
<evidence type="ECO:0000256" key="4">
    <source>
        <dbReference type="ARBA" id="ARBA00022759"/>
    </source>
</evidence>
<keyword evidence="9" id="KW-1185">Reference proteome</keyword>
<evidence type="ECO:0000256" key="3">
    <source>
        <dbReference type="ARBA" id="ARBA00022722"/>
    </source>
</evidence>
<dbReference type="GO" id="GO:0003964">
    <property type="term" value="F:RNA-directed DNA polymerase activity"/>
    <property type="evidence" value="ECO:0007669"/>
    <property type="project" value="UniProtKB-KW"/>
</dbReference>
<sequence>VEHIMGIPHSPTGQSLVERTHQVLKNYLDKQKGIEMNAQQRLHCVLFTLNFLCLMSDREEPLVVIHHQNLKFNNSTTIPQI</sequence>
<keyword evidence="6" id="KW-0695">RNA-directed DNA polymerase</keyword>
<keyword evidence="1" id="KW-0808">Transferase</keyword>
<evidence type="ECO:0000256" key="6">
    <source>
        <dbReference type="ARBA" id="ARBA00022918"/>
    </source>
</evidence>
<comment type="caution">
    <text evidence="8">The sequence shown here is derived from an EMBL/GenBank/DDBJ whole genome shotgun (WGS) entry which is preliminary data.</text>
</comment>
<dbReference type="Gene3D" id="3.30.420.10">
    <property type="entry name" value="Ribonuclease H-like superfamily/Ribonuclease H"/>
    <property type="match status" value="1"/>
</dbReference>
<evidence type="ECO:0000256" key="5">
    <source>
        <dbReference type="ARBA" id="ARBA00022801"/>
    </source>
</evidence>
<dbReference type="AlphaFoldDB" id="A0A7K5GWL3"/>
<evidence type="ECO:0000313" key="8">
    <source>
        <dbReference type="EMBL" id="NWS61471.1"/>
    </source>
</evidence>
<feature type="domain" description="Integrase catalytic" evidence="7">
    <location>
        <begin position="1"/>
        <end position="69"/>
    </location>
</feature>
<dbReference type="GO" id="GO:0016787">
    <property type="term" value="F:hydrolase activity"/>
    <property type="evidence" value="ECO:0007669"/>
    <property type="project" value="UniProtKB-KW"/>
</dbReference>
<dbReference type="GO" id="GO:0035613">
    <property type="term" value="F:RNA stem-loop binding"/>
    <property type="evidence" value="ECO:0007669"/>
    <property type="project" value="TreeGrafter"/>
</dbReference>
<evidence type="ECO:0000313" key="9">
    <source>
        <dbReference type="Proteomes" id="UP000541181"/>
    </source>
</evidence>
<dbReference type="InterPro" id="IPR036397">
    <property type="entry name" value="RNaseH_sf"/>
</dbReference>
<protein>
    <submittedName>
        <fullName evidence="8">IGEB protein</fullName>
    </submittedName>
</protein>
<organism evidence="8 9">
    <name type="scientific">Chunga burmeisteri</name>
    <name type="common">Black-legged seriema</name>
    <dbReference type="NCBI Taxonomy" id="1352770"/>
    <lineage>
        <taxon>Eukaryota</taxon>
        <taxon>Metazoa</taxon>
        <taxon>Chordata</taxon>
        <taxon>Craniata</taxon>
        <taxon>Vertebrata</taxon>
        <taxon>Euteleostomi</taxon>
        <taxon>Archelosauria</taxon>
        <taxon>Archosauria</taxon>
        <taxon>Dinosauria</taxon>
        <taxon>Saurischia</taxon>
        <taxon>Theropoda</taxon>
        <taxon>Coelurosauria</taxon>
        <taxon>Aves</taxon>
        <taxon>Neognathae</taxon>
        <taxon>Neoaves</taxon>
        <taxon>Telluraves</taxon>
        <taxon>Australaves</taxon>
        <taxon>Cariamiformes</taxon>
        <taxon>Cariamidae</taxon>
        <taxon>Chunga</taxon>
    </lineage>
</organism>
<gene>
    <name evidence="8" type="primary">Iap_0</name>
    <name evidence="8" type="ORF">CHUBUR_R15489</name>
</gene>
<keyword evidence="4" id="KW-0255">Endonuclease</keyword>
<evidence type="ECO:0000259" key="7">
    <source>
        <dbReference type="PROSITE" id="PS50994"/>
    </source>
</evidence>
<dbReference type="InterPro" id="IPR012337">
    <property type="entry name" value="RNaseH-like_sf"/>
</dbReference>
<accession>A0A7K5GWL3</accession>
<reference evidence="8 9" key="1">
    <citation type="submission" date="2019-09" db="EMBL/GenBank/DDBJ databases">
        <title>Bird 10,000 Genomes (B10K) Project - Family phase.</title>
        <authorList>
            <person name="Zhang G."/>
        </authorList>
    </citation>
    <scope>NUCLEOTIDE SEQUENCE [LARGE SCALE GENOMIC DNA]</scope>
    <source>
        <strain evidence="8">B10K-CU-031-22</strain>
    </source>
</reference>
<keyword evidence="2" id="KW-0548">Nucleotidyltransferase</keyword>